<reference evidence="2" key="1">
    <citation type="submission" date="2020-11" db="EMBL/GenBank/DDBJ databases">
        <authorList>
            <consortium name="DOE Joint Genome Institute"/>
            <person name="Ahrendt S."/>
            <person name="Riley R."/>
            <person name="Andreopoulos W."/>
            <person name="Labutti K."/>
            <person name="Pangilinan J."/>
            <person name="Ruiz-Duenas F.J."/>
            <person name="Barrasa J.M."/>
            <person name="Sanchez-Garcia M."/>
            <person name="Camarero S."/>
            <person name="Miyauchi S."/>
            <person name="Serrano A."/>
            <person name="Linde D."/>
            <person name="Babiker R."/>
            <person name="Drula E."/>
            <person name="Ayuso-Fernandez I."/>
            <person name="Pacheco R."/>
            <person name="Padilla G."/>
            <person name="Ferreira P."/>
            <person name="Barriuso J."/>
            <person name="Kellner H."/>
            <person name="Castanera R."/>
            <person name="Alfaro M."/>
            <person name="Ramirez L."/>
            <person name="Pisabarro A.G."/>
            <person name="Kuo A."/>
            <person name="Tritt A."/>
            <person name="Lipzen A."/>
            <person name="He G."/>
            <person name="Yan M."/>
            <person name="Ng V."/>
            <person name="Cullen D."/>
            <person name="Martin F."/>
            <person name="Rosso M.-N."/>
            <person name="Henrissat B."/>
            <person name="Hibbett D."/>
            <person name="Martinez A.T."/>
            <person name="Grigoriev I.V."/>
        </authorList>
    </citation>
    <scope>NUCLEOTIDE SEQUENCE</scope>
    <source>
        <strain evidence="2">CIRM-BRFM 674</strain>
    </source>
</reference>
<accession>A0A9P5ZB38</accession>
<protein>
    <recommendedName>
        <fullName evidence="4">PX domain-containing protein</fullName>
    </recommendedName>
</protein>
<keyword evidence="3" id="KW-1185">Reference proteome</keyword>
<evidence type="ECO:0000256" key="1">
    <source>
        <dbReference type="SAM" id="MobiDB-lite"/>
    </source>
</evidence>
<feature type="compositionally biased region" description="Low complexity" evidence="1">
    <location>
        <begin position="236"/>
        <end position="273"/>
    </location>
</feature>
<dbReference type="OrthoDB" id="3244370at2759"/>
<name>A0A9P5ZB38_9AGAR</name>
<feature type="compositionally biased region" description="Low complexity" evidence="1">
    <location>
        <begin position="299"/>
        <end position="313"/>
    </location>
</feature>
<proteinExistence type="predicted"/>
<dbReference type="InterPro" id="IPR036871">
    <property type="entry name" value="PX_dom_sf"/>
</dbReference>
<feature type="compositionally biased region" description="Low complexity" evidence="1">
    <location>
        <begin position="320"/>
        <end position="347"/>
    </location>
</feature>
<feature type="region of interest" description="Disordered" evidence="1">
    <location>
        <begin position="1"/>
        <end position="21"/>
    </location>
</feature>
<dbReference type="GO" id="GO:0035091">
    <property type="term" value="F:phosphatidylinositol binding"/>
    <property type="evidence" value="ECO:0007669"/>
    <property type="project" value="InterPro"/>
</dbReference>
<comment type="caution">
    <text evidence="2">The sequence shown here is derived from an EMBL/GenBank/DDBJ whole genome shotgun (WGS) entry which is preliminary data.</text>
</comment>
<dbReference type="AlphaFoldDB" id="A0A9P5ZB38"/>
<feature type="region of interest" description="Disordered" evidence="1">
    <location>
        <begin position="236"/>
        <end position="347"/>
    </location>
</feature>
<dbReference type="EMBL" id="MU155144">
    <property type="protein sequence ID" value="KAF9484414.1"/>
    <property type="molecule type" value="Genomic_DNA"/>
</dbReference>
<sequence length="722" mass="79842">MFMSEPNASVTQADNGMPSDQYKRAVLQPPPSRFMVEFLVATKSNGSYHHGMHISPIRVGDTMSVSSRRSISEYDIWRRWEDCLWFQDTLEQEYARAAREKKTRLQQGKGVKAFNGMYKQDMASSWESLPPGPDPSSVAQDIHGYLPRLTKKGTLFRASQSTIEMRQKEFRNLIETLFSGDMPALIQEIRASTIVTDFFGIWRRDYDNMDRPLKSVRSSVSSSIFSSYFSESTTSLSARSARTNSSSETTTPASSLPNSPSSKRSSRSSSGSNERPRSLHSDISEVTRYPQSSKRLSMVSIETISESPTSSPVRPRRRPVSSASSLSDSSSTHSDGSSDSASSTLSTGPAIVEDVPFVFGHNPQSGDRPSTSILEVLPEERDVIPKSQDFPAALLRRPKTANLERRANRTWSILEMPSNRNKESKLADRNVRESWQTTDSLDVSASEIMDGLNLSLPHPIKDNKYRESMASISTFMTTDSADAVIPRNSTPPCTNNRESRPRISTTLSLSDFEIYSDCDDDTDSVLHRQSILDSSSILDAFPRPNSYLPESFRAAQPDSRPETPTGQYLNAPASPLTPLTPVTPDFGQTSFDRPPSPMSTISTAYTFSTVTSSISPGSFSVKAAHNSSIVLLRVSPEMSLVEVRQRIYNKFVGQEGIPLANDFTVAFAPSTLKSPKKEVRKRPSASSVDDAELQFISSDSDWAKLIASADGSKITLRILDPK</sequence>
<evidence type="ECO:0000313" key="2">
    <source>
        <dbReference type="EMBL" id="KAF9484414.1"/>
    </source>
</evidence>
<feature type="region of interest" description="Disordered" evidence="1">
    <location>
        <begin position="548"/>
        <end position="577"/>
    </location>
</feature>
<gene>
    <name evidence="2" type="ORF">BDN70DRAFT_850001</name>
</gene>
<organism evidence="2 3">
    <name type="scientific">Pholiota conissans</name>
    <dbReference type="NCBI Taxonomy" id="109636"/>
    <lineage>
        <taxon>Eukaryota</taxon>
        <taxon>Fungi</taxon>
        <taxon>Dikarya</taxon>
        <taxon>Basidiomycota</taxon>
        <taxon>Agaricomycotina</taxon>
        <taxon>Agaricomycetes</taxon>
        <taxon>Agaricomycetidae</taxon>
        <taxon>Agaricales</taxon>
        <taxon>Agaricineae</taxon>
        <taxon>Strophariaceae</taxon>
        <taxon>Pholiota</taxon>
    </lineage>
</organism>
<dbReference type="Proteomes" id="UP000807469">
    <property type="component" value="Unassembled WGS sequence"/>
</dbReference>
<feature type="compositionally biased region" description="Basic and acidic residues" evidence="1">
    <location>
        <begin position="274"/>
        <end position="285"/>
    </location>
</feature>
<dbReference type="Gene3D" id="3.30.1520.10">
    <property type="entry name" value="Phox-like domain"/>
    <property type="match status" value="1"/>
</dbReference>
<evidence type="ECO:0000313" key="3">
    <source>
        <dbReference type="Proteomes" id="UP000807469"/>
    </source>
</evidence>
<feature type="compositionally biased region" description="Polar residues" evidence="1">
    <location>
        <begin position="1"/>
        <end position="14"/>
    </location>
</feature>
<evidence type="ECO:0008006" key="4">
    <source>
        <dbReference type="Google" id="ProtNLM"/>
    </source>
</evidence>